<evidence type="ECO:0000313" key="3">
    <source>
        <dbReference type="Proteomes" id="UP001519328"/>
    </source>
</evidence>
<organism evidence="2 3">
    <name type="scientific">Virgibacillus litoralis</name>
    <dbReference type="NCBI Taxonomy" id="578221"/>
    <lineage>
        <taxon>Bacteria</taxon>
        <taxon>Bacillati</taxon>
        <taxon>Bacillota</taxon>
        <taxon>Bacilli</taxon>
        <taxon>Bacillales</taxon>
        <taxon>Bacillaceae</taxon>
        <taxon>Virgibacillus</taxon>
    </lineage>
</organism>
<feature type="region of interest" description="Disordered" evidence="1">
    <location>
        <begin position="1"/>
        <end position="87"/>
    </location>
</feature>
<feature type="compositionally biased region" description="Basic and acidic residues" evidence="1">
    <location>
        <begin position="1"/>
        <end position="20"/>
    </location>
</feature>
<proteinExistence type="predicted"/>
<keyword evidence="3" id="KW-1185">Reference proteome</keyword>
<evidence type="ECO:0008006" key="4">
    <source>
        <dbReference type="Google" id="ProtNLM"/>
    </source>
</evidence>
<feature type="compositionally biased region" description="Low complexity" evidence="1">
    <location>
        <begin position="49"/>
        <end position="80"/>
    </location>
</feature>
<dbReference type="RefSeq" id="WP_209480380.1">
    <property type="nucleotide sequence ID" value="NZ_JAGGKK010000008.1"/>
</dbReference>
<name>A0ABS4HDY3_9BACI</name>
<dbReference type="EMBL" id="JAGGKK010000008">
    <property type="protein sequence ID" value="MBP1948824.1"/>
    <property type="molecule type" value="Genomic_DNA"/>
</dbReference>
<dbReference type="Proteomes" id="UP001519328">
    <property type="component" value="Unassembled WGS sequence"/>
</dbReference>
<feature type="compositionally biased region" description="Basic and acidic residues" evidence="1">
    <location>
        <begin position="28"/>
        <end position="48"/>
    </location>
</feature>
<evidence type="ECO:0000313" key="2">
    <source>
        <dbReference type="EMBL" id="MBP1948824.1"/>
    </source>
</evidence>
<comment type="caution">
    <text evidence="2">The sequence shown here is derived from an EMBL/GenBank/DDBJ whole genome shotgun (WGS) entry which is preliminary data.</text>
</comment>
<gene>
    <name evidence="2" type="ORF">J2Z82_001761</name>
</gene>
<protein>
    <recommendedName>
        <fullName evidence="4">Glycogen biosynthesis protein GlgD</fullName>
    </recommendedName>
</protein>
<sequence length="87" mass="9447">MKEKFNRKNNEDPEPAKEEFTSQNPGELHSEKMAEAQGDDNKQSETKPKSTSSKKTTSGNNKGSGSAKKSNTSSQNKKQTAATSKAK</sequence>
<reference evidence="2 3" key="1">
    <citation type="submission" date="2021-03" db="EMBL/GenBank/DDBJ databases">
        <title>Genomic Encyclopedia of Type Strains, Phase IV (KMG-IV): sequencing the most valuable type-strain genomes for metagenomic binning, comparative biology and taxonomic classification.</title>
        <authorList>
            <person name="Goeker M."/>
        </authorList>
    </citation>
    <scope>NUCLEOTIDE SEQUENCE [LARGE SCALE GENOMIC DNA]</scope>
    <source>
        <strain evidence="2 3">DSM 21085</strain>
    </source>
</reference>
<accession>A0ABS4HDY3</accession>
<evidence type="ECO:0000256" key="1">
    <source>
        <dbReference type="SAM" id="MobiDB-lite"/>
    </source>
</evidence>